<name>X8AHP7_MYCXE</name>
<comment type="catalytic activity">
    <reaction evidence="4">
        <text>succinate semialdehyde + NADP(+) + H2O = succinate + NADPH + 2 H(+)</text>
        <dbReference type="Rhea" id="RHEA:13213"/>
        <dbReference type="ChEBI" id="CHEBI:15377"/>
        <dbReference type="ChEBI" id="CHEBI:15378"/>
        <dbReference type="ChEBI" id="CHEBI:30031"/>
        <dbReference type="ChEBI" id="CHEBI:57706"/>
        <dbReference type="ChEBI" id="CHEBI:57783"/>
        <dbReference type="ChEBI" id="CHEBI:58349"/>
        <dbReference type="EC" id="1.2.1.79"/>
    </reaction>
</comment>
<evidence type="ECO:0000313" key="7">
    <source>
        <dbReference type="EMBL" id="EUA30681.1"/>
    </source>
</evidence>
<protein>
    <recommendedName>
        <fullName evidence="3">Putative succinate-semialdehyde dehydrogenase [NADP(+)] 2</fullName>
        <ecNumber evidence="2">1.2.1.79</ecNumber>
    </recommendedName>
</protein>
<dbReference type="Pfam" id="PF00171">
    <property type="entry name" value="Aldedh"/>
    <property type="match status" value="1"/>
</dbReference>
<organism evidence="7">
    <name type="scientific">Mycobacterium xenopi 4042</name>
    <dbReference type="NCBI Taxonomy" id="1299334"/>
    <lineage>
        <taxon>Bacteria</taxon>
        <taxon>Bacillati</taxon>
        <taxon>Actinomycetota</taxon>
        <taxon>Actinomycetes</taxon>
        <taxon>Mycobacteriales</taxon>
        <taxon>Mycobacteriaceae</taxon>
        <taxon>Mycobacterium</taxon>
    </lineage>
</organism>
<dbReference type="AlphaFoldDB" id="X8AHP7"/>
<evidence type="ECO:0000256" key="1">
    <source>
        <dbReference type="ARBA" id="ARBA00023002"/>
    </source>
</evidence>
<dbReference type="SUPFAM" id="SSF53720">
    <property type="entry name" value="ALDH-like"/>
    <property type="match status" value="1"/>
</dbReference>
<accession>X8AHP7</accession>
<feature type="region of interest" description="Disordered" evidence="5">
    <location>
        <begin position="131"/>
        <end position="152"/>
    </location>
</feature>
<comment type="caution">
    <text evidence="7">The sequence shown here is derived from an EMBL/GenBank/DDBJ whole genome shotgun (WGS) entry which is preliminary data.</text>
</comment>
<evidence type="ECO:0000256" key="5">
    <source>
        <dbReference type="SAM" id="MobiDB-lite"/>
    </source>
</evidence>
<dbReference type="InterPro" id="IPR015590">
    <property type="entry name" value="Aldehyde_DH_dom"/>
</dbReference>
<dbReference type="InterPro" id="IPR016162">
    <property type="entry name" value="Ald_DH_N"/>
</dbReference>
<evidence type="ECO:0000256" key="4">
    <source>
        <dbReference type="ARBA" id="ARBA00048559"/>
    </source>
</evidence>
<gene>
    <name evidence="7" type="ORF">I553_4938</name>
</gene>
<keyword evidence="1" id="KW-0560">Oxidoreductase</keyword>
<evidence type="ECO:0000259" key="6">
    <source>
        <dbReference type="Pfam" id="PF00171"/>
    </source>
</evidence>
<evidence type="ECO:0000256" key="2">
    <source>
        <dbReference type="ARBA" id="ARBA00039122"/>
    </source>
</evidence>
<dbReference type="GO" id="GO:0036243">
    <property type="term" value="F:succinate-semialdehyde dehydrogenase (NADP+) activity"/>
    <property type="evidence" value="ECO:0007669"/>
    <property type="project" value="UniProtKB-EC"/>
</dbReference>
<sequence>MTAAREALDGQWGRLTATARGKLLWRLGEILSREAENLAGLEVRDGGKLVREMVGQMRSLPDYYFYYAGLADKLQGTVVPTDKPNYFVYTRHEPVGVVGAITPWNSPLLLLTWKVAAGLAAGCTFVVKPSEHTPPRPWRSRSCSPKRAFRPA</sequence>
<dbReference type="PATRIC" id="fig|1299334.3.peg.6606"/>
<proteinExistence type="predicted"/>
<dbReference type="PANTHER" id="PTHR11699">
    <property type="entry name" value="ALDEHYDE DEHYDROGENASE-RELATED"/>
    <property type="match status" value="1"/>
</dbReference>
<dbReference type="EMBL" id="JAOB01000060">
    <property type="protein sequence ID" value="EUA30681.1"/>
    <property type="molecule type" value="Genomic_DNA"/>
</dbReference>
<dbReference type="EC" id="1.2.1.79" evidence="2"/>
<dbReference type="Gene3D" id="3.40.605.10">
    <property type="entry name" value="Aldehyde Dehydrogenase, Chain A, domain 1"/>
    <property type="match status" value="1"/>
</dbReference>
<evidence type="ECO:0000256" key="3">
    <source>
        <dbReference type="ARBA" id="ARBA00039663"/>
    </source>
</evidence>
<reference evidence="7" key="1">
    <citation type="submission" date="2014-01" db="EMBL/GenBank/DDBJ databases">
        <authorList>
            <person name="Brown-Elliot B."/>
            <person name="Wallace R."/>
            <person name="Lenaerts A."/>
            <person name="Ordway D."/>
            <person name="DeGroote M.A."/>
            <person name="Parker T."/>
            <person name="Sizemore C."/>
            <person name="Tallon L.J."/>
            <person name="Sadzewicz L.K."/>
            <person name="Sengamalay N."/>
            <person name="Fraser C.M."/>
            <person name="Hine E."/>
            <person name="Shefchek K.A."/>
            <person name="Das S.P."/>
            <person name="Tettelin H."/>
        </authorList>
    </citation>
    <scope>NUCLEOTIDE SEQUENCE [LARGE SCALE GENOMIC DNA]</scope>
    <source>
        <strain evidence="7">4042</strain>
    </source>
</reference>
<feature type="domain" description="Aldehyde dehydrogenase" evidence="6">
    <location>
        <begin position="2"/>
        <end position="135"/>
    </location>
</feature>
<dbReference type="InterPro" id="IPR016161">
    <property type="entry name" value="Ald_DH/histidinol_DH"/>
</dbReference>